<gene>
    <name evidence="1" type="primary">gp51</name>
    <name evidence="1" type="ORF">SSM1_014</name>
</gene>
<dbReference type="RefSeq" id="YP_004322910.1">
    <property type="nucleotide sequence ID" value="NC_015282.1"/>
</dbReference>
<accession>E3SI26</accession>
<proteinExistence type="predicted"/>
<evidence type="ECO:0000313" key="2">
    <source>
        <dbReference type="Proteomes" id="UP000006523"/>
    </source>
</evidence>
<dbReference type="Proteomes" id="UP000006523">
    <property type="component" value="Segment"/>
</dbReference>
<dbReference type="KEGG" id="vg:10327609"/>
<dbReference type="OrthoDB" id="28005at10239"/>
<sequence length="60" mass="7439">MHSDLKSYYESNFALIHHHKWNMEYIDNLMPWEKEIYVTLLINFLKEEEKRMKEQNATAH</sequence>
<name>E3SI26_9CAUD</name>
<keyword evidence="2" id="KW-1185">Reference proteome</keyword>
<evidence type="ECO:0000313" key="1">
    <source>
        <dbReference type="EMBL" id="ADO97331.1"/>
    </source>
</evidence>
<protein>
    <submittedName>
        <fullName evidence="1">Gp51</fullName>
    </submittedName>
</protein>
<dbReference type="GeneID" id="10327609"/>
<reference evidence="1 2" key="1">
    <citation type="journal article" date="2010" name="Environ. Microbiol.">
        <title>Genomic analysis of oceanic cyanobacterial myoviruses compared with T4-like myoviruses from diverse hosts and environments.</title>
        <authorList>
            <person name="Sullivan M.B."/>
            <person name="Huang K.H."/>
            <person name="Ignacio-Espinoza J.C."/>
            <person name="Berlin A.M."/>
            <person name="Kelly L."/>
            <person name="Weigele P.R."/>
            <person name="DeFrancesco A.S."/>
            <person name="Kern S.E."/>
            <person name="Thompson L.R."/>
            <person name="Young S."/>
            <person name="Yandava C."/>
            <person name="Fu R."/>
            <person name="Krastins B."/>
            <person name="Chase M."/>
            <person name="Sarracino D."/>
            <person name="Osburne M.S."/>
            <person name="Henn M.R."/>
            <person name="Chisholm S.W."/>
        </authorList>
    </citation>
    <scope>NUCLEOTIDE SEQUENCE [LARGE SCALE GENOMIC DNA]</scope>
    <source>
        <strain evidence="1">6501-1</strain>
    </source>
</reference>
<organism evidence="1 2">
    <name type="scientific">Synechococcus phage S-SM1</name>
    <dbReference type="NCBI Taxonomy" id="444859"/>
    <lineage>
        <taxon>Viruses</taxon>
        <taxon>Duplodnaviria</taxon>
        <taxon>Heunggongvirae</taxon>
        <taxon>Uroviricota</taxon>
        <taxon>Caudoviricetes</taxon>
        <taxon>Pantevenvirales</taxon>
        <taxon>Kyanoviridae</taxon>
        <taxon>Thetisvirus</taxon>
        <taxon>Thetisvirus ssm1</taxon>
    </lineage>
</organism>
<dbReference type="EMBL" id="GU071094">
    <property type="protein sequence ID" value="ADO97331.1"/>
    <property type="molecule type" value="Genomic_DNA"/>
</dbReference>